<keyword evidence="4" id="KW-1185">Reference proteome</keyword>
<evidence type="ECO:0000256" key="1">
    <source>
        <dbReference type="SAM" id="MobiDB-lite"/>
    </source>
</evidence>
<dbReference type="InterPro" id="IPR025714">
    <property type="entry name" value="Methyltranfer_dom"/>
</dbReference>
<dbReference type="EMBL" id="JAGRRH010000017">
    <property type="protein sequence ID" value="KAG7352735.1"/>
    <property type="molecule type" value="Genomic_DNA"/>
</dbReference>
<proteinExistence type="predicted"/>
<dbReference type="Proteomes" id="UP000693970">
    <property type="component" value="Unassembled WGS sequence"/>
</dbReference>
<keyword evidence="3" id="KW-0808">Transferase</keyword>
<dbReference type="GO" id="GO:0032259">
    <property type="term" value="P:methylation"/>
    <property type="evidence" value="ECO:0007669"/>
    <property type="project" value="UniProtKB-KW"/>
</dbReference>
<reference evidence="3" key="1">
    <citation type="journal article" date="2021" name="Sci. Rep.">
        <title>Diploid genomic architecture of Nitzschia inconspicua, an elite biomass production diatom.</title>
        <authorList>
            <person name="Oliver A."/>
            <person name="Podell S."/>
            <person name="Pinowska A."/>
            <person name="Traller J.C."/>
            <person name="Smith S.R."/>
            <person name="McClure R."/>
            <person name="Beliaev A."/>
            <person name="Bohutskyi P."/>
            <person name="Hill E.A."/>
            <person name="Rabines A."/>
            <person name="Zheng H."/>
            <person name="Allen L.Z."/>
            <person name="Kuo A."/>
            <person name="Grigoriev I.V."/>
            <person name="Allen A.E."/>
            <person name="Hazlebeck D."/>
            <person name="Allen E.E."/>
        </authorList>
    </citation>
    <scope>NUCLEOTIDE SEQUENCE</scope>
    <source>
        <strain evidence="3">Hildebrandi</strain>
    </source>
</reference>
<dbReference type="PANTHER" id="PTHR13369">
    <property type="match status" value="1"/>
</dbReference>
<feature type="region of interest" description="Disordered" evidence="1">
    <location>
        <begin position="128"/>
        <end position="149"/>
    </location>
</feature>
<gene>
    <name evidence="3" type="ORF">IV203_008783</name>
</gene>
<dbReference type="GO" id="GO:0008168">
    <property type="term" value="F:methyltransferase activity"/>
    <property type="evidence" value="ECO:0007669"/>
    <property type="project" value="UniProtKB-KW"/>
</dbReference>
<keyword evidence="3" id="KW-0489">Methyltransferase</keyword>
<dbReference type="AlphaFoldDB" id="A0A9K3PMB8"/>
<dbReference type="GO" id="GO:0005737">
    <property type="term" value="C:cytoplasm"/>
    <property type="evidence" value="ECO:0007669"/>
    <property type="project" value="TreeGrafter"/>
</dbReference>
<name>A0A9K3PMB8_9STRA</name>
<dbReference type="OrthoDB" id="547169at2759"/>
<dbReference type="PANTHER" id="PTHR13369:SF3">
    <property type="entry name" value="METHYLTRANSFERASE DOMAIN-CONTAINING PROTEIN"/>
    <property type="match status" value="1"/>
</dbReference>
<feature type="compositionally biased region" description="Polar residues" evidence="1">
    <location>
        <begin position="253"/>
        <end position="264"/>
    </location>
</feature>
<sequence length="585" mass="64997">MREKRKLISVRRCKTSSISALMSVMLLSLTTLNPSFIFVADAFASVHTLTLRGMGSFHFSRLNHSRKAYDQQQQQQQQHVFEPIRQHQNPTSLTGQSQNLVKLFVDKVNTSICTNSFVSLSLRGVKTSKSSRKKGRNDSGDETSETLRGSIRQVQGRLVRLGNEKKRGQQNIEDSLRLQLTLKYHLATDIVKNIDLADVPKTLTSLLLDPAEASEWGVQAVRSNPLQGALLETTEAVWDLNLGSKPSIKRQQVKTGNDPISPTMSHDREKNVPLSKGAEFLRMLGVTTTDGKPRPGMASKLRQCQKFVEIVASLVEKTVRDETSTISVLDMGCGRGYLTFSLHSYLSEKYRGAALVETTGVDVRPKLIAEMSSISEGLGGFFQSLKFETGTIHQLVEQVSVLDGPSEDMAENFSSVDILVALHACDTATDDAIYSGIARDADVIVVAPCCHKEVRPQLDLHASSKDPILKHAIYRERMAETVTDSLRALLLERAGYKVQVFEFIGGEHTAKNVMITAVKSSRQKDNWDDIEERILSVASDYGIGSQKLAQWMEIGLTLGLELKEKSRQAKRKKILVNRMPRSADK</sequence>
<feature type="domain" description="Methyltransferase" evidence="2">
    <location>
        <begin position="300"/>
        <end position="456"/>
    </location>
</feature>
<comment type="caution">
    <text evidence="3">The sequence shown here is derived from an EMBL/GenBank/DDBJ whole genome shotgun (WGS) entry which is preliminary data.</text>
</comment>
<reference evidence="3" key="2">
    <citation type="submission" date="2021-04" db="EMBL/GenBank/DDBJ databases">
        <authorList>
            <person name="Podell S."/>
        </authorList>
    </citation>
    <scope>NUCLEOTIDE SEQUENCE</scope>
    <source>
        <strain evidence="3">Hildebrandi</strain>
    </source>
</reference>
<evidence type="ECO:0000313" key="3">
    <source>
        <dbReference type="EMBL" id="KAG7352735.1"/>
    </source>
</evidence>
<organism evidence="3 4">
    <name type="scientific">Nitzschia inconspicua</name>
    <dbReference type="NCBI Taxonomy" id="303405"/>
    <lineage>
        <taxon>Eukaryota</taxon>
        <taxon>Sar</taxon>
        <taxon>Stramenopiles</taxon>
        <taxon>Ochrophyta</taxon>
        <taxon>Bacillariophyta</taxon>
        <taxon>Bacillariophyceae</taxon>
        <taxon>Bacillariophycidae</taxon>
        <taxon>Bacillariales</taxon>
        <taxon>Bacillariaceae</taxon>
        <taxon>Nitzschia</taxon>
    </lineage>
</organism>
<accession>A0A9K3PMB8</accession>
<evidence type="ECO:0000259" key="2">
    <source>
        <dbReference type="Pfam" id="PF13679"/>
    </source>
</evidence>
<feature type="region of interest" description="Disordered" evidence="1">
    <location>
        <begin position="249"/>
        <end position="269"/>
    </location>
</feature>
<evidence type="ECO:0000313" key="4">
    <source>
        <dbReference type="Proteomes" id="UP000693970"/>
    </source>
</evidence>
<dbReference type="Pfam" id="PF13679">
    <property type="entry name" value="Methyltransf_32"/>
    <property type="match status" value="1"/>
</dbReference>
<protein>
    <submittedName>
        <fullName evidence="3">Methyltransferase domain containing protein</fullName>
    </submittedName>
</protein>